<feature type="region of interest" description="Disordered" evidence="1">
    <location>
        <begin position="40"/>
        <end position="62"/>
    </location>
</feature>
<dbReference type="SUPFAM" id="SSF47616">
    <property type="entry name" value="GST C-terminal domain-like"/>
    <property type="match status" value="1"/>
</dbReference>
<dbReference type="RefSeq" id="WP_192595795.1">
    <property type="nucleotide sequence ID" value="NZ_BAAALJ010000003.1"/>
</dbReference>
<feature type="region of interest" description="Disordered" evidence="1">
    <location>
        <begin position="1"/>
        <end position="27"/>
    </location>
</feature>
<dbReference type="CDD" id="cd03190">
    <property type="entry name" value="GST_C_Omega_like"/>
    <property type="match status" value="1"/>
</dbReference>
<evidence type="ECO:0000256" key="1">
    <source>
        <dbReference type="SAM" id="MobiDB-lite"/>
    </source>
</evidence>
<dbReference type="InterPro" id="IPR010987">
    <property type="entry name" value="Glutathione-S-Trfase_C-like"/>
</dbReference>
<dbReference type="InterPro" id="IPR004045">
    <property type="entry name" value="Glutathione_S-Trfase_N"/>
</dbReference>
<proteinExistence type="predicted"/>
<comment type="caution">
    <text evidence="3">The sequence shown here is derived from an EMBL/GenBank/DDBJ whole genome shotgun (WGS) entry which is preliminary data.</text>
</comment>
<dbReference type="SFLD" id="SFLDG01148">
    <property type="entry name" value="Xi_(cytGST)"/>
    <property type="match status" value="1"/>
</dbReference>
<dbReference type="InterPro" id="IPR040079">
    <property type="entry name" value="Glutathione_S-Trfase"/>
</dbReference>
<dbReference type="EMBL" id="JADBED010000001">
    <property type="protein sequence ID" value="MBE1524838.1"/>
    <property type="molecule type" value="Genomic_DNA"/>
</dbReference>
<dbReference type="Pfam" id="PF13410">
    <property type="entry name" value="GST_C_2"/>
    <property type="match status" value="1"/>
</dbReference>
<feature type="domain" description="GST C-terminal" evidence="2">
    <location>
        <begin position="191"/>
        <end position="321"/>
    </location>
</feature>
<feature type="compositionally biased region" description="Polar residues" evidence="1">
    <location>
        <begin position="1"/>
        <end position="14"/>
    </location>
</feature>
<sequence length="377" mass="41770">MAENSEPATTAGSEHSTRGAYVTGGEFTRDTNYIEDRVVADPEAVRAAPQEDSSSIGDPRALGLTEGGQAWQVEPGRYRLVAARACPWAHRSIIVRRLLGLEDAISLGTPGPTHDARSWTFDLDEGGRDPVLGTERLQENYFARFPDYPRGITVPALVDVSSGGVVTNNYPQLTFDLSTQWRAHHREGAPDLLPEEKIQEMLPVIKRIFTEVNNGVYRAGFAGSQSAYEDAYARLFTALDWLEERLATSRYLMGEHITEADVRLFTTLVRFDPVYHGHFKCNRNKLSEMPNLWAYARDLFQTPGFGDTVDFDQIKRHYYEVHEDINPTQIVPAGPDLSNWLSGHGRESLGGSAFGQGSAPGPLAEAERPPGANPLNR</sequence>
<dbReference type="Gene3D" id="1.20.1050.10">
    <property type="match status" value="1"/>
</dbReference>
<protein>
    <submittedName>
        <fullName evidence="3">Glutathione S-transferase</fullName>
    </submittedName>
</protein>
<dbReference type="PANTHER" id="PTHR32419:SF6">
    <property type="entry name" value="GLUTATHIONE S-TRANSFERASE OMEGA-LIKE 1-RELATED"/>
    <property type="match status" value="1"/>
</dbReference>
<evidence type="ECO:0000313" key="4">
    <source>
        <dbReference type="Proteomes" id="UP000643525"/>
    </source>
</evidence>
<dbReference type="PANTHER" id="PTHR32419">
    <property type="entry name" value="GLUTATHIONYL-HYDROQUINONE REDUCTASE"/>
    <property type="match status" value="1"/>
</dbReference>
<dbReference type="Proteomes" id="UP000643525">
    <property type="component" value="Unassembled WGS sequence"/>
</dbReference>
<name>A0ABR9JFX5_9MICC</name>
<evidence type="ECO:0000313" key="3">
    <source>
        <dbReference type="EMBL" id="MBE1524838.1"/>
    </source>
</evidence>
<dbReference type="InterPro" id="IPR036282">
    <property type="entry name" value="Glutathione-S-Trfase_C_sf"/>
</dbReference>
<dbReference type="PROSITE" id="PS50405">
    <property type="entry name" value="GST_CTER"/>
    <property type="match status" value="1"/>
</dbReference>
<keyword evidence="4" id="KW-1185">Reference proteome</keyword>
<dbReference type="Gene3D" id="3.40.30.10">
    <property type="entry name" value="Glutaredoxin"/>
    <property type="match status" value="1"/>
</dbReference>
<evidence type="ECO:0000259" key="2">
    <source>
        <dbReference type="PROSITE" id="PS50405"/>
    </source>
</evidence>
<dbReference type="SFLD" id="SFLDG01206">
    <property type="entry name" value="Xi.1"/>
    <property type="match status" value="1"/>
</dbReference>
<dbReference type="InterPro" id="IPR047047">
    <property type="entry name" value="GST_Omega-like_C"/>
</dbReference>
<feature type="region of interest" description="Disordered" evidence="1">
    <location>
        <begin position="349"/>
        <end position="377"/>
    </location>
</feature>
<dbReference type="SFLD" id="SFLDS00019">
    <property type="entry name" value="Glutathione_Transferase_(cytos"/>
    <property type="match status" value="1"/>
</dbReference>
<dbReference type="InterPro" id="IPR016639">
    <property type="entry name" value="GST_Omega/GSH"/>
</dbReference>
<gene>
    <name evidence="3" type="ORF">H4W27_001956</name>
</gene>
<organism evidence="3 4">
    <name type="scientific">Nesterenkonia lutea</name>
    <dbReference type="NCBI Taxonomy" id="272919"/>
    <lineage>
        <taxon>Bacteria</taxon>
        <taxon>Bacillati</taxon>
        <taxon>Actinomycetota</taxon>
        <taxon>Actinomycetes</taxon>
        <taxon>Micrococcales</taxon>
        <taxon>Micrococcaceae</taxon>
        <taxon>Nesterenkonia</taxon>
    </lineage>
</organism>
<accession>A0ABR9JFX5</accession>
<dbReference type="Pfam" id="PF13409">
    <property type="entry name" value="GST_N_2"/>
    <property type="match status" value="1"/>
</dbReference>
<reference evidence="3 4" key="1">
    <citation type="submission" date="2020-10" db="EMBL/GenBank/DDBJ databases">
        <title>Sequencing the genomes of 1000 actinobacteria strains.</title>
        <authorList>
            <person name="Klenk H.-P."/>
        </authorList>
    </citation>
    <scope>NUCLEOTIDE SEQUENCE [LARGE SCALE GENOMIC DNA]</scope>
    <source>
        <strain evidence="3 4">DSM 15666</strain>
    </source>
</reference>